<comment type="caution">
    <text evidence="2">The sequence shown here is derived from an EMBL/GenBank/DDBJ whole genome shotgun (WGS) entry which is preliminary data.</text>
</comment>
<sequence length="143" mass="16738">MSMLLMPDVQPQIDEIIATARYNLNKVIGYPVVVDFNYYLVPLQPEAILYLVSKEYGFTVAQMRGKWRKTELSEARHMYSYIIKQLFPNRVERLTGKELNCDRTTVRYGATQIANKLWAKDEITLAHFNSIKERLINEAETYI</sequence>
<dbReference type="Gene3D" id="1.10.1750.10">
    <property type="match status" value="1"/>
</dbReference>
<protein>
    <recommendedName>
        <fullName evidence="1">Chromosomal replication initiator DnaA C-terminal domain-containing protein</fullName>
    </recommendedName>
</protein>
<organism evidence="2 3">
    <name type="scientific">Limnovirga soli</name>
    <dbReference type="NCBI Taxonomy" id="2656915"/>
    <lineage>
        <taxon>Bacteria</taxon>
        <taxon>Pseudomonadati</taxon>
        <taxon>Bacteroidota</taxon>
        <taxon>Chitinophagia</taxon>
        <taxon>Chitinophagales</taxon>
        <taxon>Chitinophagaceae</taxon>
        <taxon>Limnovirga</taxon>
    </lineage>
</organism>
<evidence type="ECO:0000259" key="1">
    <source>
        <dbReference type="SMART" id="SM00760"/>
    </source>
</evidence>
<dbReference type="SMART" id="SM00760">
    <property type="entry name" value="Bac_DnaA_C"/>
    <property type="match status" value="1"/>
</dbReference>
<dbReference type="GO" id="GO:0006275">
    <property type="term" value="P:regulation of DNA replication"/>
    <property type="evidence" value="ECO:0007669"/>
    <property type="project" value="InterPro"/>
</dbReference>
<dbReference type="RefSeq" id="WP_171606480.1">
    <property type="nucleotide sequence ID" value="NZ_WHPF01000002.1"/>
</dbReference>
<dbReference type="GO" id="GO:0043565">
    <property type="term" value="F:sequence-specific DNA binding"/>
    <property type="evidence" value="ECO:0007669"/>
    <property type="project" value="InterPro"/>
</dbReference>
<dbReference type="InterPro" id="IPR010921">
    <property type="entry name" value="Trp_repressor/repl_initiator"/>
</dbReference>
<dbReference type="Pfam" id="PF08299">
    <property type="entry name" value="Bac_DnaA_C"/>
    <property type="match status" value="1"/>
</dbReference>
<dbReference type="Proteomes" id="UP000598971">
    <property type="component" value="Unassembled WGS sequence"/>
</dbReference>
<proteinExistence type="predicted"/>
<gene>
    <name evidence="2" type="ORF">GD597_03755</name>
</gene>
<keyword evidence="3" id="KW-1185">Reference proteome</keyword>
<evidence type="ECO:0000313" key="3">
    <source>
        <dbReference type="Proteomes" id="UP000598971"/>
    </source>
</evidence>
<dbReference type="AlphaFoldDB" id="A0A8J8FDF0"/>
<dbReference type="GO" id="GO:0005524">
    <property type="term" value="F:ATP binding"/>
    <property type="evidence" value="ECO:0007669"/>
    <property type="project" value="InterPro"/>
</dbReference>
<feature type="domain" description="Chromosomal replication initiator DnaA C-terminal" evidence="1">
    <location>
        <begin position="44"/>
        <end position="113"/>
    </location>
</feature>
<dbReference type="EMBL" id="WHPF01000002">
    <property type="protein sequence ID" value="NNV54563.1"/>
    <property type="molecule type" value="Genomic_DNA"/>
</dbReference>
<reference evidence="2" key="1">
    <citation type="submission" date="2019-10" db="EMBL/GenBank/DDBJ databases">
        <title>Draft genome sequence of Panacibacter sp. KCS-6.</title>
        <authorList>
            <person name="Yim K.J."/>
        </authorList>
    </citation>
    <scope>NUCLEOTIDE SEQUENCE</scope>
    <source>
        <strain evidence="2">KCS-6</strain>
    </source>
</reference>
<dbReference type="SUPFAM" id="SSF48295">
    <property type="entry name" value="TrpR-like"/>
    <property type="match status" value="1"/>
</dbReference>
<dbReference type="GO" id="GO:0006270">
    <property type="term" value="P:DNA replication initiation"/>
    <property type="evidence" value="ECO:0007669"/>
    <property type="project" value="InterPro"/>
</dbReference>
<accession>A0A8J8FDF0</accession>
<name>A0A8J8FDF0_9BACT</name>
<dbReference type="InterPro" id="IPR013159">
    <property type="entry name" value="DnaA_C"/>
</dbReference>
<evidence type="ECO:0000313" key="2">
    <source>
        <dbReference type="EMBL" id="NNV54563.1"/>
    </source>
</evidence>